<dbReference type="RefSeq" id="WP_153303052.1">
    <property type="nucleotide sequence ID" value="NZ_LT796768.1"/>
</dbReference>
<dbReference type="CDD" id="cd06462">
    <property type="entry name" value="Peptidase_S24_S26"/>
    <property type="match status" value="1"/>
</dbReference>
<feature type="transmembrane region" description="Helical" evidence="3">
    <location>
        <begin position="12"/>
        <end position="34"/>
    </location>
</feature>
<dbReference type="PANTHER" id="PTHR10806:SF6">
    <property type="entry name" value="SIGNAL PEPTIDASE COMPLEX CATALYTIC SUBUNIT SEC11"/>
    <property type="match status" value="1"/>
</dbReference>
<evidence type="ECO:0000256" key="3">
    <source>
        <dbReference type="SAM" id="Phobius"/>
    </source>
</evidence>
<evidence type="ECO:0000313" key="5">
    <source>
        <dbReference type="Proteomes" id="UP000191040"/>
    </source>
</evidence>
<keyword evidence="3" id="KW-1133">Transmembrane helix</keyword>
<reference evidence="5" key="1">
    <citation type="submission" date="2017-02" db="EMBL/GenBank/DDBJ databases">
        <authorList>
            <person name="Varghese N."/>
            <person name="Submissions S."/>
        </authorList>
    </citation>
    <scope>NUCLEOTIDE SEQUENCE [LARGE SCALE GENOMIC DNA]</scope>
    <source>
        <strain evidence="5">9H-4</strain>
    </source>
</reference>
<dbReference type="GO" id="GO:0016020">
    <property type="term" value="C:membrane"/>
    <property type="evidence" value="ECO:0007669"/>
    <property type="project" value="UniProtKB-UniRule"/>
</dbReference>
<keyword evidence="5" id="KW-1185">Reference proteome</keyword>
<evidence type="ECO:0000256" key="1">
    <source>
        <dbReference type="NCBIfam" id="TIGR02228"/>
    </source>
</evidence>
<evidence type="ECO:0000313" key="4">
    <source>
        <dbReference type="EMBL" id="SKB09942.1"/>
    </source>
</evidence>
<dbReference type="AlphaFoldDB" id="A0A1T4Z7E2"/>
<dbReference type="PANTHER" id="PTHR10806">
    <property type="entry name" value="SIGNAL PEPTIDASE COMPLEX CATALYTIC SUBUNIT SEC11"/>
    <property type="match status" value="1"/>
</dbReference>
<protein>
    <recommendedName>
        <fullName evidence="1">Signal peptidase I</fullName>
        <ecNumber evidence="1">3.4.21.89</ecNumber>
    </recommendedName>
</protein>
<dbReference type="EMBL" id="LT796768">
    <property type="protein sequence ID" value="SKB09942.1"/>
    <property type="molecule type" value="Genomic_DNA"/>
</dbReference>
<proteinExistence type="predicted"/>
<evidence type="ECO:0000256" key="2">
    <source>
        <dbReference type="SAM" id="MobiDB-lite"/>
    </source>
</evidence>
<organism evidence="4 5">
    <name type="scientific">Aeromicrobium choanae</name>
    <dbReference type="NCBI Taxonomy" id="1736691"/>
    <lineage>
        <taxon>Bacteria</taxon>
        <taxon>Bacillati</taxon>
        <taxon>Actinomycetota</taxon>
        <taxon>Actinomycetes</taxon>
        <taxon>Propionibacteriales</taxon>
        <taxon>Nocardioidaceae</taxon>
        <taxon>Aeromicrobium</taxon>
    </lineage>
</organism>
<dbReference type="OrthoDB" id="3790724at2"/>
<dbReference type="GO" id="GO:0006465">
    <property type="term" value="P:signal peptide processing"/>
    <property type="evidence" value="ECO:0007669"/>
    <property type="project" value="UniProtKB-UniRule"/>
</dbReference>
<keyword evidence="3" id="KW-0472">Membrane</keyword>
<keyword evidence="3" id="KW-0812">Transmembrane</keyword>
<dbReference type="STRING" id="1736691.SAMN06295964_2980"/>
<dbReference type="Proteomes" id="UP000191040">
    <property type="component" value="Chromosome I"/>
</dbReference>
<gene>
    <name evidence="4" type="ORF">SAMN06295964_2980</name>
</gene>
<sequence length="354" mass="37063">MTGRERLREIVLWVGAVLGVLCILWTIVMFAFGLTPLVFTSGSMSPAIKAGDLAFAETIDADEIEVEDILSVVNEKGVRITHRVVRVDPTDDGAVVVLKGDANSEPDVEPYAVTTAERVLFHVPKAGYVVDAAGSPIGMFVGGLLAAAALFVAFGGRGGGGGGGSVAKAQEDAGSTEEVAGDGSAAKRNRHTFLIGPVVLVLGMMVAVQPAQAAFTDTATMTSGTFTAAALPIRPSSITCVRTGIVGFRVATVSWADDSPRYGYYYEIAQEPDWSGSDKVTGVIQPTGTNSVEFSGATSGGWFTARDYYIRVYSAYVTSAGAVTWRSSSYRAYSVARTFGTVSYDCGSNISPAN</sequence>
<feature type="region of interest" description="Disordered" evidence="2">
    <location>
        <begin position="163"/>
        <end position="183"/>
    </location>
</feature>
<dbReference type="GO" id="GO:0009003">
    <property type="term" value="F:signal peptidase activity"/>
    <property type="evidence" value="ECO:0007669"/>
    <property type="project" value="UniProtKB-EC"/>
</dbReference>
<name>A0A1T4Z7E2_9ACTN</name>
<dbReference type="EC" id="3.4.21.89" evidence="1"/>
<dbReference type="NCBIfam" id="TIGR02228">
    <property type="entry name" value="sigpep_I_arch"/>
    <property type="match status" value="1"/>
</dbReference>
<feature type="transmembrane region" description="Helical" evidence="3">
    <location>
        <begin position="193"/>
        <end position="211"/>
    </location>
</feature>
<feature type="transmembrane region" description="Helical" evidence="3">
    <location>
        <begin position="137"/>
        <end position="155"/>
    </location>
</feature>
<accession>A0A1T4Z7E2</accession>
<dbReference type="InterPro" id="IPR001733">
    <property type="entry name" value="Peptidase_S26B"/>
</dbReference>
<dbReference type="GO" id="GO:0004252">
    <property type="term" value="F:serine-type endopeptidase activity"/>
    <property type="evidence" value="ECO:0007669"/>
    <property type="project" value="UniProtKB-UniRule"/>
</dbReference>